<dbReference type="PANTHER" id="PTHR44489:SF11">
    <property type="entry name" value="WD REPEAT DOMAIN 86"/>
    <property type="match status" value="1"/>
</dbReference>
<dbReference type="Gene3D" id="2.130.10.10">
    <property type="entry name" value="YVTN repeat-like/Quinoprotein amine dehydrogenase"/>
    <property type="match status" value="1"/>
</dbReference>
<evidence type="ECO:0000256" key="1">
    <source>
        <dbReference type="ARBA" id="ARBA00022574"/>
    </source>
</evidence>
<dbReference type="PROSITE" id="PS50294">
    <property type="entry name" value="WD_REPEATS_REGION"/>
    <property type="match status" value="1"/>
</dbReference>
<dbReference type="Pfam" id="PF00400">
    <property type="entry name" value="WD40"/>
    <property type="match status" value="1"/>
</dbReference>
<protein>
    <submittedName>
        <fullName evidence="4">WD repeat-containing protein 86</fullName>
    </submittedName>
</protein>
<keyword evidence="2" id="KW-0677">Repeat</keyword>
<evidence type="ECO:0000313" key="5">
    <source>
        <dbReference type="Proteomes" id="UP000324222"/>
    </source>
</evidence>
<dbReference type="InterPro" id="IPR019775">
    <property type="entry name" value="WD40_repeat_CS"/>
</dbReference>
<accession>A0A5B7JIE6</accession>
<reference evidence="4 5" key="1">
    <citation type="submission" date="2019-05" db="EMBL/GenBank/DDBJ databases">
        <title>Another draft genome of Portunus trituberculatus and its Hox gene families provides insights of decapod evolution.</title>
        <authorList>
            <person name="Jeong J.-H."/>
            <person name="Song I."/>
            <person name="Kim S."/>
            <person name="Choi T."/>
            <person name="Kim D."/>
            <person name="Ryu S."/>
            <person name="Kim W."/>
        </authorList>
    </citation>
    <scope>NUCLEOTIDE SEQUENCE [LARGE SCALE GENOMIC DNA]</scope>
    <source>
        <tissue evidence="4">Muscle</tissue>
    </source>
</reference>
<dbReference type="InterPro" id="IPR036322">
    <property type="entry name" value="WD40_repeat_dom_sf"/>
</dbReference>
<dbReference type="SMART" id="SM00320">
    <property type="entry name" value="WD40"/>
    <property type="match status" value="2"/>
</dbReference>
<proteinExistence type="predicted"/>
<dbReference type="PANTHER" id="PTHR44489">
    <property type="match status" value="1"/>
</dbReference>
<name>A0A5B7JIE6_PORTR</name>
<dbReference type="OrthoDB" id="674604at2759"/>
<dbReference type="SUPFAM" id="SSF50978">
    <property type="entry name" value="WD40 repeat-like"/>
    <property type="match status" value="1"/>
</dbReference>
<evidence type="ECO:0000313" key="4">
    <source>
        <dbReference type="EMBL" id="MPC97861.1"/>
    </source>
</evidence>
<dbReference type="PROSITE" id="PS00678">
    <property type="entry name" value="WD_REPEATS_1"/>
    <property type="match status" value="1"/>
</dbReference>
<dbReference type="PROSITE" id="PS50082">
    <property type="entry name" value="WD_REPEATS_2"/>
    <property type="match status" value="1"/>
</dbReference>
<dbReference type="EMBL" id="VSRR010111763">
    <property type="protein sequence ID" value="MPC97861.1"/>
    <property type="molecule type" value="Genomic_DNA"/>
</dbReference>
<organism evidence="4 5">
    <name type="scientific">Portunus trituberculatus</name>
    <name type="common">Swimming crab</name>
    <name type="synonym">Neptunus trituberculatus</name>
    <dbReference type="NCBI Taxonomy" id="210409"/>
    <lineage>
        <taxon>Eukaryota</taxon>
        <taxon>Metazoa</taxon>
        <taxon>Ecdysozoa</taxon>
        <taxon>Arthropoda</taxon>
        <taxon>Crustacea</taxon>
        <taxon>Multicrustacea</taxon>
        <taxon>Malacostraca</taxon>
        <taxon>Eumalacostraca</taxon>
        <taxon>Eucarida</taxon>
        <taxon>Decapoda</taxon>
        <taxon>Pleocyemata</taxon>
        <taxon>Brachyura</taxon>
        <taxon>Eubrachyura</taxon>
        <taxon>Portunoidea</taxon>
        <taxon>Portunidae</taxon>
        <taxon>Portuninae</taxon>
        <taxon>Portunus</taxon>
    </lineage>
</organism>
<evidence type="ECO:0000256" key="3">
    <source>
        <dbReference type="PROSITE-ProRule" id="PRU00221"/>
    </source>
</evidence>
<dbReference type="InterPro" id="IPR044715">
    <property type="entry name" value="WDR86-like"/>
</dbReference>
<dbReference type="Proteomes" id="UP000324222">
    <property type="component" value="Unassembled WGS sequence"/>
</dbReference>
<dbReference type="InterPro" id="IPR001680">
    <property type="entry name" value="WD40_rpt"/>
</dbReference>
<keyword evidence="5" id="KW-1185">Reference proteome</keyword>
<sequence length="101" mass="11032">MYTGSADSTVKCWVREYGDCTRTYRQSNAEASVVCVSFHGGIVFVGYTDCTAKAFDAKSSSMKREFRGHSDAVNHLVVTAGRLYTSSSDGALRVWDASGMR</sequence>
<dbReference type="InterPro" id="IPR015943">
    <property type="entry name" value="WD40/YVTN_repeat-like_dom_sf"/>
</dbReference>
<dbReference type="AlphaFoldDB" id="A0A5B7JIE6"/>
<evidence type="ECO:0000256" key="2">
    <source>
        <dbReference type="ARBA" id="ARBA00022737"/>
    </source>
</evidence>
<keyword evidence="1 3" id="KW-0853">WD repeat</keyword>
<gene>
    <name evidence="4" type="primary">WDR86_4</name>
    <name evidence="4" type="ORF">E2C01_093199</name>
</gene>
<feature type="repeat" description="WD" evidence="3">
    <location>
        <begin position="66"/>
        <end position="101"/>
    </location>
</feature>
<comment type="caution">
    <text evidence="4">The sequence shown here is derived from an EMBL/GenBank/DDBJ whole genome shotgun (WGS) entry which is preliminary data.</text>
</comment>